<evidence type="ECO:0000259" key="1">
    <source>
        <dbReference type="SMART" id="SM00256"/>
    </source>
</evidence>
<dbReference type="OrthoDB" id="5319261at2759"/>
<evidence type="ECO:0000313" key="2">
    <source>
        <dbReference type="EMBL" id="PWA52281.1"/>
    </source>
</evidence>
<dbReference type="PANTHER" id="PTHR31111">
    <property type="entry name" value="BNAA05G37150D PROTEIN-RELATED"/>
    <property type="match status" value="1"/>
</dbReference>
<dbReference type="EMBL" id="PKPP01007843">
    <property type="protein sequence ID" value="PWA52281.1"/>
    <property type="molecule type" value="Genomic_DNA"/>
</dbReference>
<feature type="domain" description="F-box" evidence="1">
    <location>
        <begin position="4"/>
        <end position="44"/>
    </location>
</feature>
<keyword evidence="3" id="KW-1185">Reference proteome</keyword>
<dbReference type="PANTHER" id="PTHR31111:SF136">
    <property type="entry name" value="F-BOX ASSOCIATED DOMAIN-CONTAINING PROTEIN"/>
    <property type="match status" value="1"/>
</dbReference>
<dbReference type="Proteomes" id="UP000245207">
    <property type="component" value="Unassembled WGS sequence"/>
</dbReference>
<dbReference type="SMART" id="SM00256">
    <property type="entry name" value="FBOX"/>
    <property type="match status" value="1"/>
</dbReference>
<gene>
    <name evidence="2" type="ORF">CTI12_AA457340</name>
</gene>
<sequence length="323" mass="37702">MDELLSDTIFDILSRFPVKSLAGFRCVSKSWCAYIDDEYFGILQGKRAVEELKPIMYDPKLSCIVGYDIIKSEEGEAKKVMSFEFEYKTSLSPSYRGNFVGRAVVHPLRKEVYKLPPMPPWLDGPYYLNEESRGLGFDVSTNTFKMVCVFSRREFSKSETISKDLRTMYMSWARIVLGERYPKNEEFTLIYPPKRRCGYSVTNQELVDLQGEVGYAYFYSDDIIEVWVLKKKQWVQHCQFSKRPLPRFSRIKTGYGVKKLFVYSLKNQLLEEINVVDQKCGFGTYIYMYPASSMFSIRGINKNAHSIKTDLKQLDKRFQSLNL</sequence>
<evidence type="ECO:0000313" key="3">
    <source>
        <dbReference type="Proteomes" id="UP000245207"/>
    </source>
</evidence>
<dbReference type="InterPro" id="IPR001810">
    <property type="entry name" value="F-box_dom"/>
</dbReference>
<comment type="caution">
    <text evidence="2">The sequence shown here is derived from an EMBL/GenBank/DDBJ whole genome shotgun (WGS) entry which is preliminary data.</text>
</comment>
<accession>A0A2U1LTG8</accession>
<proteinExistence type="predicted"/>
<dbReference type="InterPro" id="IPR036047">
    <property type="entry name" value="F-box-like_dom_sf"/>
</dbReference>
<dbReference type="SUPFAM" id="SSF81383">
    <property type="entry name" value="F-box domain"/>
    <property type="match status" value="1"/>
</dbReference>
<reference evidence="2 3" key="1">
    <citation type="journal article" date="2018" name="Mol. Plant">
        <title>The genome of Artemisia annua provides insight into the evolution of Asteraceae family and artemisinin biosynthesis.</title>
        <authorList>
            <person name="Shen Q."/>
            <person name="Zhang L."/>
            <person name="Liao Z."/>
            <person name="Wang S."/>
            <person name="Yan T."/>
            <person name="Shi P."/>
            <person name="Liu M."/>
            <person name="Fu X."/>
            <person name="Pan Q."/>
            <person name="Wang Y."/>
            <person name="Lv Z."/>
            <person name="Lu X."/>
            <person name="Zhang F."/>
            <person name="Jiang W."/>
            <person name="Ma Y."/>
            <person name="Chen M."/>
            <person name="Hao X."/>
            <person name="Li L."/>
            <person name="Tang Y."/>
            <person name="Lv G."/>
            <person name="Zhou Y."/>
            <person name="Sun X."/>
            <person name="Brodelius P.E."/>
            <person name="Rose J.K.C."/>
            <person name="Tang K."/>
        </authorList>
    </citation>
    <scope>NUCLEOTIDE SEQUENCE [LARGE SCALE GENOMIC DNA]</scope>
    <source>
        <strain evidence="3">cv. Huhao1</strain>
        <tissue evidence="2">Leaf</tissue>
    </source>
</reference>
<dbReference type="AlphaFoldDB" id="A0A2U1LTG8"/>
<name>A0A2U1LTG8_ARTAN</name>
<organism evidence="2 3">
    <name type="scientific">Artemisia annua</name>
    <name type="common">Sweet wormwood</name>
    <dbReference type="NCBI Taxonomy" id="35608"/>
    <lineage>
        <taxon>Eukaryota</taxon>
        <taxon>Viridiplantae</taxon>
        <taxon>Streptophyta</taxon>
        <taxon>Embryophyta</taxon>
        <taxon>Tracheophyta</taxon>
        <taxon>Spermatophyta</taxon>
        <taxon>Magnoliopsida</taxon>
        <taxon>eudicotyledons</taxon>
        <taxon>Gunneridae</taxon>
        <taxon>Pentapetalae</taxon>
        <taxon>asterids</taxon>
        <taxon>campanulids</taxon>
        <taxon>Asterales</taxon>
        <taxon>Asteraceae</taxon>
        <taxon>Asteroideae</taxon>
        <taxon>Anthemideae</taxon>
        <taxon>Artemisiinae</taxon>
        <taxon>Artemisia</taxon>
    </lineage>
</organism>
<dbReference type="Pfam" id="PF00646">
    <property type="entry name" value="F-box"/>
    <property type="match status" value="1"/>
</dbReference>
<protein>
    <submittedName>
        <fullName evidence="2">F-box domain-containing protein</fullName>
    </submittedName>
</protein>